<dbReference type="EMBL" id="BFBB01000002">
    <property type="protein sequence ID" value="GBF48809.1"/>
    <property type="molecule type" value="Genomic_DNA"/>
</dbReference>
<protein>
    <submittedName>
        <fullName evidence="1">Uncharacterized protein</fullName>
    </submittedName>
</protein>
<dbReference type="Proteomes" id="UP000245133">
    <property type="component" value="Unassembled WGS sequence"/>
</dbReference>
<keyword evidence="2" id="KW-1185">Reference proteome</keyword>
<dbReference type="AlphaFoldDB" id="A0A2P2DVZ6"/>
<accession>A0A2P2DVZ6</accession>
<sequence length="79" mass="9201">MGINEGRIPKVISKNEITKKVENVIKAKFSKFCSKKFAAYRNRLTDIKVIQEIAKYCKNLISVKSSTRQKYETKAKFRN</sequence>
<reference evidence="1 2" key="1">
    <citation type="submission" date="2018-02" db="EMBL/GenBank/DDBJ databases">
        <title>Novel Leptospira species isolated from soil and water in Japan.</title>
        <authorList>
            <person name="Nakao R."/>
            <person name="Masuzawa T."/>
        </authorList>
    </citation>
    <scope>NUCLEOTIDE SEQUENCE [LARGE SCALE GENOMIC DNA]</scope>
    <source>
        <strain evidence="1 2">YH101</strain>
    </source>
</reference>
<evidence type="ECO:0000313" key="1">
    <source>
        <dbReference type="EMBL" id="GBF48809.1"/>
    </source>
</evidence>
<proteinExistence type="predicted"/>
<organism evidence="1 2">
    <name type="scientific">Leptospira ryugenii</name>
    <dbReference type="NCBI Taxonomy" id="1917863"/>
    <lineage>
        <taxon>Bacteria</taxon>
        <taxon>Pseudomonadati</taxon>
        <taxon>Spirochaetota</taxon>
        <taxon>Spirochaetia</taxon>
        <taxon>Leptospirales</taxon>
        <taxon>Leptospiraceae</taxon>
        <taxon>Leptospira</taxon>
    </lineage>
</organism>
<comment type="caution">
    <text evidence="1">The sequence shown here is derived from an EMBL/GenBank/DDBJ whole genome shotgun (WGS) entry which is preliminary data.</text>
</comment>
<evidence type="ECO:0000313" key="2">
    <source>
        <dbReference type="Proteomes" id="UP000245133"/>
    </source>
</evidence>
<gene>
    <name evidence="1" type="ORF">LPTSP4_03090</name>
</gene>
<name>A0A2P2DVZ6_9LEPT</name>